<dbReference type="RefSeq" id="WP_253832620.1">
    <property type="nucleotide sequence ID" value="NZ_JAMTCS010000001.1"/>
</dbReference>
<protein>
    <submittedName>
        <fullName evidence="2">Uncharacterized protein</fullName>
    </submittedName>
</protein>
<accession>A0A9X2JUB8</accession>
<name>A0A9X2JUB8_9MICO</name>
<organism evidence="2 3">
    <name type="scientific">Promicromonospora thailandica</name>
    <dbReference type="NCBI Taxonomy" id="765201"/>
    <lineage>
        <taxon>Bacteria</taxon>
        <taxon>Bacillati</taxon>
        <taxon>Actinomycetota</taxon>
        <taxon>Actinomycetes</taxon>
        <taxon>Micrococcales</taxon>
        <taxon>Promicromonosporaceae</taxon>
        <taxon>Promicromonospora</taxon>
    </lineage>
</organism>
<evidence type="ECO:0000256" key="1">
    <source>
        <dbReference type="SAM" id="MobiDB-lite"/>
    </source>
</evidence>
<evidence type="ECO:0000313" key="2">
    <source>
        <dbReference type="EMBL" id="MCP2263282.1"/>
    </source>
</evidence>
<reference evidence="2" key="1">
    <citation type="submission" date="2022-06" db="EMBL/GenBank/DDBJ databases">
        <title>Genomic Encyclopedia of Archaeal and Bacterial Type Strains, Phase II (KMG-II): from individual species to whole genera.</title>
        <authorList>
            <person name="Goeker M."/>
        </authorList>
    </citation>
    <scope>NUCLEOTIDE SEQUENCE</scope>
    <source>
        <strain evidence="2">DSM 26652</strain>
    </source>
</reference>
<gene>
    <name evidence="2" type="ORF">APR03_000605</name>
</gene>
<evidence type="ECO:0000313" key="3">
    <source>
        <dbReference type="Proteomes" id="UP001139493"/>
    </source>
</evidence>
<dbReference type="Proteomes" id="UP001139493">
    <property type="component" value="Unassembled WGS sequence"/>
</dbReference>
<sequence length="227" mass="23977">MPTDPNESVTPVAPKYAAPYEPPAESGEAPPDPDKGKDLWSGVSQLAVPDEWAAGGPSFNDDPVEATGSGDAPEQTAPPETPPLRMSMASVRGGMSTMVGELQALVSSYQALRSLVFDTRDSVFGQRATTTVEVTARAGGVIKEFYAPTSAEQMFRTREVESQINEPAREFAASMNPVQEKTLGQIADAIQAAGQFVAGIDRAGQSYGSADRKARFPEPPAGSITRT</sequence>
<dbReference type="AlphaFoldDB" id="A0A9X2JUB8"/>
<keyword evidence="3" id="KW-1185">Reference proteome</keyword>
<feature type="region of interest" description="Disordered" evidence="1">
    <location>
        <begin position="1"/>
        <end position="84"/>
    </location>
</feature>
<proteinExistence type="predicted"/>
<dbReference type="EMBL" id="JAMTCS010000001">
    <property type="protein sequence ID" value="MCP2263282.1"/>
    <property type="molecule type" value="Genomic_DNA"/>
</dbReference>
<feature type="compositionally biased region" description="Low complexity" evidence="1">
    <location>
        <begin position="11"/>
        <end position="29"/>
    </location>
</feature>
<comment type="caution">
    <text evidence="2">The sequence shown here is derived from an EMBL/GenBank/DDBJ whole genome shotgun (WGS) entry which is preliminary data.</text>
</comment>
<feature type="region of interest" description="Disordered" evidence="1">
    <location>
        <begin position="206"/>
        <end position="227"/>
    </location>
</feature>